<proteinExistence type="predicted"/>
<dbReference type="Proteomes" id="UP000629468">
    <property type="component" value="Unassembled WGS sequence"/>
</dbReference>
<evidence type="ECO:0000313" key="3">
    <source>
        <dbReference type="Proteomes" id="UP000629468"/>
    </source>
</evidence>
<reference evidence="2 3" key="1">
    <citation type="journal article" name="Sci. Rep.">
        <title>Telomere-to-telomere assembled and centromere annotated genomes of the two main subspecies of the button mushroom Agaricus bisporus reveal especially polymorphic chromosome ends.</title>
        <authorList>
            <person name="Sonnenberg A.S.M."/>
            <person name="Sedaghat-Telgerd N."/>
            <person name="Lavrijssen B."/>
            <person name="Ohm R.A."/>
            <person name="Hendrickx P.M."/>
            <person name="Scholtmeijer K."/>
            <person name="Baars J.J.P."/>
            <person name="van Peer A."/>
        </authorList>
    </citation>
    <scope>NUCLEOTIDE SEQUENCE [LARGE SCALE GENOMIC DNA]</scope>
    <source>
        <strain evidence="2 3">H119_p4</strain>
    </source>
</reference>
<dbReference type="AlphaFoldDB" id="A0A8H7KK13"/>
<feature type="compositionally biased region" description="Basic and acidic residues" evidence="1">
    <location>
        <begin position="124"/>
        <end position="135"/>
    </location>
</feature>
<accession>A0A8H7KK13</accession>
<organism evidence="2 3">
    <name type="scientific">Agaricus bisporus var. burnettii</name>
    <dbReference type="NCBI Taxonomy" id="192524"/>
    <lineage>
        <taxon>Eukaryota</taxon>
        <taxon>Fungi</taxon>
        <taxon>Dikarya</taxon>
        <taxon>Basidiomycota</taxon>
        <taxon>Agaricomycotina</taxon>
        <taxon>Agaricomycetes</taxon>
        <taxon>Agaricomycetidae</taxon>
        <taxon>Agaricales</taxon>
        <taxon>Agaricineae</taxon>
        <taxon>Agaricaceae</taxon>
        <taxon>Agaricus</taxon>
    </lineage>
</organism>
<gene>
    <name evidence="2" type="ORF">Agabi119p4_2332</name>
</gene>
<feature type="compositionally biased region" description="Polar residues" evidence="1">
    <location>
        <begin position="1"/>
        <end position="12"/>
    </location>
</feature>
<feature type="compositionally biased region" description="Low complexity" evidence="1">
    <location>
        <begin position="76"/>
        <end position="87"/>
    </location>
</feature>
<feature type="compositionally biased region" description="Basic residues" evidence="1">
    <location>
        <begin position="108"/>
        <end position="120"/>
    </location>
</feature>
<comment type="caution">
    <text evidence="2">The sequence shown here is derived from an EMBL/GenBank/DDBJ whole genome shotgun (WGS) entry which is preliminary data.</text>
</comment>
<dbReference type="Gene3D" id="3.60.130.30">
    <property type="match status" value="1"/>
</dbReference>
<dbReference type="EMBL" id="JABXXO010000003">
    <property type="protein sequence ID" value="KAF7782956.1"/>
    <property type="molecule type" value="Genomic_DNA"/>
</dbReference>
<feature type="region of interest" description="Disordered" evidence="1">
    <location>
        <begin position="62"/>
        <end position="138"/>
    </location>
</feature>
<sequence length="486" mass="53163">MPPSTYAPSTTRSGREYAGHADYPTFPHNELQRLVSHAVHLEALVEDPPPCSSLLFPAKKRAASPTPLDSGRPCDSAPSQATSSSPAGVPSPLFLADAPITLDNPKKNGSRLRRKKKKKSQVAEARRDTVARSERPVNSSVAYDSSTFKAQTTGYCGLDTAYPHPHLDVQGFRDIGYTVVPWNGIEALPILDDRGTVYAVFAGRPRAADYMESCHRLYVAIDVMKKSTLFRPDQQIHRRGNYPAVNIGMTADRGLIEPTNLKVPNNVSDGARLLSKCHEMQRLLNFCDSSFQKWAPNLHAYYWQTMDKLANHPKYRNLGSPGKGSAFASMTVNYGSSVVTVPHRDHKNLAFGWCAIVALGDFNPREGGHLVLHEPRLVVEFPPGSAALIPSAVLTHSNALISPQAQRASVTFYSSGSLFRFVDNGFQTLRSAQASNMADYQLLLAKMKGDHQDGANQGAEGRWKTGLALYSTLQQLSGNVCEEAMA</sequence>
<name>A0A8H7KK13_AGABI</name>
<evidence type="ECO:0000256" key="1">
    <source>
        <dbReference type="SAM" id="MobiDB-lite"/>
    </source>
</evidence>
<evidence type="ECO:0000313" key="2">
    <source>
        <dbReference type="EMBL" id="KAF7782956.1"/>
    </source>
</evidence>
<protein>
    <submittedName>
        <fullName evidence="2">Uncharacterized protein</fullName>
    </submittedName>
</protein>
<feature type="region of interest" description="Disordered" evidence="1">
    <location>
        <begin position="1"/>
        <end position="24"/>
    </location>
</feature>